<comment type="caution">
    <text evidence="2">The sequence shown here is derived from an EMBL/GenBank/DDBJ whole genome shotgun (WGS) entry which is preliminary data.</text>
</comment>
<evidence type="ECO:0000313" key="2">
    <source>
        <dbReference type="EMBL" id="RKF22893.1"/>
    </source>
</evidence>
<dbReference type="InterPro" id="IPR046151">
    <property type="entry name" value="DUF6153"/>
</dbReference>
<sequence>MKQAVGPFSPPRLLLLVLLALGVAGMHTLGHVGDGHHPAPAVVDHADSGMVTQPHAGADQPVAASDADDARDHGLRLDVFAVCLAVLGAVGILLWAARTGRLRSGHVRLLRARWAPQPAGRGPPPVPVGLRLAVVSVSRT</sequence>
<name>A0A420EQE2_9ACTN</name>
<gene>
    <name evidence="2" type="ORF">D7I43_30840</name>
</gene>
<keyword evidence="1" id="KW-1133">Transmembrane helix</keyword>
<keyword evidence="1" id="KW-0472">Membrane</keyword>
<protein>
    <submittedName>
        <fullName evidence="2">Uncharacterized protein</fullName>
    </submittedName>
</protein>
<dbReference type="AlphaFoldDB" id="A0A420EQE2"/>
<feature type="transmembrane region" description="Helical" evidence="1">
    <location>
        <begin position="79"/>
        <end position="97"/>
    </location>
</feature>
<evidence type="ECO:0000313" key="3">
    <source>
        <dbReference type="Proteomes" id="UP000285744"/>
    </source>
</evidence>
<dbReference type="Proteomes" id="UP000285744">
    <property type="component" value="Unassembled WGS sequence"/>
</dbReference>
<evidence type="ECO:0000256" key="1">
    <source>
        <dbReference type="SAM" id="Phobius"/>
    </source>
</evidence>
<reference evidence="2 3" key="1">
    <citation type="journal article" date="2018" name="Int. J. Syst. Evol. Microbiol.">
        <title>Micromonospora globbae sp. nov., an endophytic actinomycete isolated from roots of Globba winitii C. H. Wright.</title>
        <authorList>
            <person name="Kuncharoen N."/>
            <person name="Pittayakhajonwut P."/>
            <person name="Tanasupawat S."/>
        </authorList>
    </citation>
    <scope>NUCLEOTIDE SEQUENCE [LARGE SCALE GENOMIC DNA]</scope>
    <source>
        <strain evidence="2 3">WPS1-2</strain>
    </source>
</reference>
<accession>A0A420EQE2</accession>
<proteinExistence type="predicted"/>
<organism evidence="2 3">
    <name type="scientific">Micromonospora globbae</name>
    <dbReference type="NCBI Taxonomy" id="1894969"/>
    <lineage>
        <taxon>Bacteria</taxon>
        <taxon>Bacillati</taxon>
        <taxon>Actinomycetota</taxon>
        <taxon>Actinomycetes</taxon>
        <taxon>Micromonosporales</taxon>
        <taxon>Micromonosporaceae</taxon>
        <taxon>Micromonospora</taxon>
    </lineage>
</organism>
<dbReference type="Pfam" id="PF19650">
    <property type="entry name" value="DUF6153"/>
    <property type="match status" value="1"/>
</dbReference>
<dbReference type="EMBL" id="RAQQ01000043">
    <property type="protein sequence ID" value="RKF22893.1"/>
    <property type="molecule type" value="Genomic_DNA"/>
</dbReference>
<keyword evidence="1" id="KW-0812">Transmembrane</keyword>